<evidence type="ECO:0000256" key="1">
    <source>
        <dbReference type="ARBA" id="ARBA00012231"/>
    </source>
</evidence>
<keyword evidence="16" id="KW-1185">Reference proteome</keyword>
<evidence type="ECO:0000256" key="3">
    <source>
        <dbReference type="ARBA" id="ARBA00022741"/>
    </source>
</evidence>
<accession>A0ABV0RLF9</accession>
<keyword evidence="4 12" id="KW-0418">Kinase</keyword>
<evidence type="ECO:0000313" key="15">
    <source>
        <dbReference type="EMBL" id="MEQ2209019.1"/>
    </source>
</evidence>
<keyword evidence="5 12" id="KW-0067">ATP-binding</keyword>
<evidence type="ECO:0000256" key="8">
    <source>
        <dbReference type="ARBA" id="ARBA00038753"/>
    </source>
</evidence>
<evidence type="ECO:0000259" key="14">
    <source>
        <dbReference type="PROSITE" id="PS51510"/>
    </source>
</evidence>
<comment type="caution">
    <text evidence="12">Lacks conserved residue(s) required for the propagation of feature annotation.</text>
</comment>
<gene>
    <name evidence="15" type="ORF">XENOCAPTIV_022476</name>
</gene>
<evidence type="ECO:0000256" key="7">
    <source>
        <dbReference type="ARBA" id="ARBA00037274"/>
    </source>
</evidence>
<evidence type="ECO:0000256" key="4">
    <source>
        <dbReference type="ARBA" id="ARBA00022777"/>
    </source>
</evidence>
<evidence type="ECO:0000256" key="9">
    <source>
        <dbReference type="ARBA" id="ARBA00039465"/>
    </source>
</evidence>
<dbReference type="PANTHER" id="PTHR11547:SF24">
    <property type="entry name" value="CREATINE KINASE U-TYPE, MITOCHONDRIAL"/>
    <property type="match status" value="1"/>
</dbReference>
<evidence type="ECO:0000256" key="13">
    <source>
        <dbReference type="RuleBase" id="RU000505"/>
    </source>
</evidence>
<comment type="similarity">
    <text evidence="12 13">Belongs to the ATP:guanido phosphotransferase family.</text>
</comment>
<keyword evidence="3 12" id="KW-0547">Nucleotide-binding</keyword>
<keyword evidence="2 12" id="KW-0808">Transferase</keyword>
<protein>
    <recommendedName>
        <fullName evidence="9">Creatine kinase U-type, mitochondrial</fullName>
        <ecNumber evidence="1">2.7.3.2</ecNumber>
    </recommendedName>
    <alternativeName>
        <fullName evidence="10">Acidic-type mitochondrial creatine kinase</fullName>
    </alternativeName>
    <alternativeName>
        <fullName evidence="11">Ubiquitous mitochondrial creatine kinase</fullName>
    </alternativeName>
</protein>
<reference evidence="15 16" key="1">
    <citation type="submission" date="2021-06" db="EMBL/GenBank/DDBJ databases">
        <authorList>
            <person name="Palmer J.M."/>
        </authorList>
    </citation>
    <scope>NUCLEOTIDE SEQUENCE [LARGE SCALE GENOMIC DNA]</scope>
    <source>
        <strain evidence="15 16">XC_2019</strain>
        <tissue evidence="15">Muscle</tissue>
    </source>
</reference>
<dbReference type="InterPro" id="IPR022415">
    <property type="entry name" value="ATP-guanido_PTrfase_AS"/>
</dbReference>
<comment type="caution">
    <text evidence="15">The sequence shown here is derived from an EMBL/GenBank/DDBJ whole genome shotgun (WGS) entry which is preliminary data.</text>
</comment>
<organism evidence="15 16">
    <name type="scientific">Xenoophorus captivus</name>
    <dbReference type="NCBI Taxonomy" id="1517983"/>
    <lineage>
        <taxon>Eukaryota</taxon>
        <taxon>Metazoa</taxon>
        <taxon>Chordata</taxon>
        <taxon>Craniata</taxon>
        <taxon>Vertebrata</taxon>
        <taxon>Euteleostomi</taxon>
        <taxon>Actinopterygii</taxon>
        <taxon>Neopterygii</taxon>
        <taxon>Teleostei</taxon>
        <taxon>Neoteleostei</taxon>
        <taxon>Acanthomorphata</taxon>
        <taxon>Ovalentaria</taxon>
        <taxon>Atherinomorphae</taxon>
        <taxon>Cyprinodontiformes</taxon>
        <taxon>Goodeidae</taxon>
        <taxon>Xenoophorus</taxon>
    </lineage>
</organism>
<keyword evidence="6" id="KW-0809">Transit peptide</keyword>
<dbReference type="InterPro" id="IPR022414">
    <property type="entry name" value="ATP-guanido_PTrfase_cat"/>
</dbReference>
<sequence>MVMPHQVERLIQERGWEFMWNERLGYVLTCPSNLGTGLRAGVHVKLPLLAKVQLVQTVVDGVNYLIECEKRLEKGQDIKVPPPLKQFK</sequence>
<feature type="domain" description="Phosphagen kinase C-terminal" evidence="14">
    <location>
        <begin position="1"/>
        <end position="88"/>
    </location>
</feature>
<evidence type="ECO:0000256" key="2">
    <source>
        <dbReference type="ARBA" id="ARBA00022679"/>
    </source>
</evidence>
<evidence type="ECO:0000256" key="12">
    <source>
        <dbReference type="PROSITE-ProRule" id="PRU00843"/>
    </source>
</evidence>
<dbReference type="EMBL" id="JAHRIN010050914">
    <property type="protein sequence ID" value="MEQ2209019.1"/>
    <property type="molecule type" value="Genomic_DNA"/>
</dbReference>
<evidence type="ECO:0000313" key="16">
    <source>
        <dbReference type="Proteomes" id="UP001434883"/>
    </source>
</evidence>
<dbReference type="EC" id="2.7.3.2" evidence="1"/>
<dbReference type="InterPro" id="IPR014746">
    <property type="entry name" value="Gln_synth/guanido_kin_cat_dom"/>
</dbReference>
<dbReference type="Pfam" id="PF00217">
    <property type="entry name" value="ATP-gua_Ptrans"/>
    <property type="match status" value="1"/>
</dbReference>
<feature type="binding site" evidence="12">
    <location>
        <begin position="39"/>
        <end position="43"/>
    </location>
    <ligand>
        <name>ATP</name>
        <dbReference type="ChEBI" id="CHEBI:30616"/>
    </ligand>
</feature>
<comment type="function">
    <text evidence="7">Reversibly catalyzes the transfer of phosphate between ATP and various phosphogens (e.g. creatine phosphate). Creatine kinase isoenzymes play a central role in energy transduction in tissues with large, fluctuating energy demands, such as skeletal muscle, heart, brain and spermatozoa.</text>
</comment>
<evidence type="ECO:0000256" key="6">
    <source>
        <dbReference type="ARBA" id="ARBA00022946"/>
    </source>
</evidence>
<dbReference type="SUPFAM" id="SSF55931">
    <property type="entry name" value="Glutamine synthetase/guanido kinase"/>
    <property type="match status" value="1"/>
</dbReference>
<dbReference type="Proteomes" id="UP001434883">
    <property type="component" value="Unassembled WGS sequence"/>
</dbReference>
<dbReference type="PROSITE" id="PS00112">
    <property type="entry name" value="PHOSPHAGEN_KINASE"/>
    <property type="match status" value="1"/>
</dbReference>
<dbReference type="Gene3D" id="3.30.590.10">
    <property type="entry name" value="Glutamine synthetase/guanido kinase, catalytic domain"/>
    <property type="match status" value="2"/>
</dbReference>
<evidence type="ECO:0000256" key="5">
    <source>
        <dbReference type="ARBA" id="ARBA00022840"/>
    </source>
</evidence>
<dbReference type="PANTHER" id="PTHR11547">
    <property type="entry name" value="ARGININE OR CREATINE KINASE"/>
    <property type="match status" value="1"/>
</dbReference>
<evidence type="ECO:0000256" key="10">
    <source>
        <dbReference type="ARBA" id="ARBA00041417"/>
    </source>
</evidence>
<dbReference type="PROSITE" id="PS51510">
    <property type="entry name" value="PHOSPHAGEN_KINASE_C"/>
    <property type="match status" value="1"/>
</dbReference>
<evidence type="ECO:0000256" key="11">
    <source>
        <dbReference type="ARBA" id="ARBA00041802"/>
    </source>
</evidence>
<name>A0ABV0RLF9_9TELE</name>
<comment type="subunit">
    <text evidence="8">Exists as an octamer composed of four MTCK homodimers.</text>
</comment>
<proteinExistence type="inferred from homology"/>
<dbReference type="InterPro" id="IPR000749">
    <property type="entry name" value="ATP-guanido_PTrfase"/>
</dbReference>